<dbReference type="GO" id="GO:0071203">
    <property type="term" value="C:WASH complex"/>
    <property type="evidence" value="ECO:0007669"/>
    <property type="project" value="InterPro"/>
</dbReference>
<dbReference type="Pfam" id="PF10266">
    <property type="entry name" value="Strumpellin"/>
    <property type="match status" value="1"/>
</dbReference>
<evidence type="ECO:0000256" key="1">
    <source>
        <dbReference type="ARBA" id="ARBA00006224"/>
    </source>
</evidence>
<evidence type="ECO:0000313" key="2">
    <source>
        <dbReference type="EMBL" id="KFD55036.1"/>
    </source>
</evidence>
<organism evidence="2 3">
    <name type="scientific">Trichuris suis</name>
    <name type="common">pig whipworm</name>
    <dbReference type="NCBI Taxonomy" id="68888"/>
    <lineage>
        <taxon>Eukaryota</taxon>
        <taxon>Metazoa</taxon>
        <taxon>Ecdysozoa</taxon>
        <taxon>Nematoda</taxon>
        <taxon>Enoplea</taxon>
        <taxon>Dorylaimia</taxon>
        <taxon>Trichinellida</taxon>
        <taxon>Trichuridae</taxon>
        <taxon>Trichuris</taxon>
    </lineage>
</organism>
<dbReference type="InterPro" id="IPR019393">
    <property type="entry name" value="WASH_strumpellin"/>
</dbReference>
<keyword evidence="3" id="KW-1185">Reference proteome</keyword>
<reference evidence="2 3" key="1">
    <citation type="journal article" date="2014" name="Nat. Genet.">
        <title>Genome and transcriptome of the porcine whipworm Trichuris suis.</title>
        <authorList>
            <person name="Jex A.R."/>
            <person name="Nejsum P."/>
            <person name="Schwarz E.M."/>
            <person name="Hu L."/>
            <person name="Young N.D."/>
            <person name="Hall R.S."/>
            <person name="Korhonen P.K."/>
            <person name="Liao S."/>
            <person name="Thamsborg S."/>
            <person name="Xia J."/>
            <person name="Xu P."/>
            <person name="Wang S."/>
            <person name="Scheerlinck J.P."/>
            <person name="Hofmann A."/>
            <person name="Sternberg P.W."/>
            <person name="Wang J."/>
            <person name="Gasser R.B."/>
        </authorList>
    </citation>
    <scope>NUCLEOTIDE SEQUENCE [LARGE SCALE GENOMIC DNA]</scope>
    <source>
        <strain evidence="2">DCEP-RM93M</strain>
    </source>
</reference>
<evidence type="ECO:0000313" key="3">
    <source>
        <dbReference type="Proteomes" id="UP000030764"/>
    </source>
</evidence>
<comment type="similarity">
    <text evidence="1">Belongs to the strumpellin family.</text>
</comment>
<protein>
    <recommendedName>
        <fullName evidence="4">WASH complex subunit strumpellin</fullName>
    </recommendedName>
</protein>
<dbReference type="GO" id="GO:0007032">
    <property type="term" value="P:endosome organization"/>
    <property type="evidence" value="ECO:0007669"/>
    <property type="project" value="TreeGrafter"/>
</dbReference>
<dbReference type="Proteomes" id="UP000030764">
    <property type="component" value="Unassembled WGS sequence"/>
</dbReference>
<dbReference type="GO" id="GO:0005768">
    <property type="term" value="C:endosome"/>
    <property type="evidence" value="ECO:0007669"/>
    <property type="project" value="TreeGrafter"/>
</dbReference>
<name>A0A085MCU0_9BILA</name>
<evidence type="ECO:0008006" key="4">
    <source>
        <dbReference type="Google" id="ProtNLM"/>
    </source>
</evidence>
<dbReference type="EMBL" id="KL363203">
    <property type="protein sequence ID" value="KFD55036.1"/>
    <property type="molecule type" value="Genomic_DNA"/>
</dbReference>
<gene>
    <name evidence="2" type="ORF">M513_04218</name>
</gene>
<accession>A0A085MCU0</accession>
<sequence length="1233" mass="139819">MNLSSLKAFWAPERASGFVENVRSQRHTVEVGVCGSSLVSSWKDHPGGRPAQAGSIAKPDGGNWHRLGPKRLDKVQLLPSWTRFLVALIPPLCGNMVDSLEQFIACSLCGLELSKLVSQAHVLIAEISSLRDALPKIFLESYPRSSPYFSVLNGFKYFQDEDKVNNEIKKDRNLLELDLKIWEDNEDFIRRSVNCFHAINTYRSDLLRFFTELDLGVYGSESMESVATNPIGKQLLVEAVYLMGIILLTLDQKIEGQVRERLLVIYCRHADWRSTFGNSFVDMCTLFRGSNYASTKSGQRYLEKLFERAEVGKQIVNFLIFGLRNDPSEVQSLPDLLPNLPVNGDLVDQSAMAFVLLHFVPNVLDSCPVVMEEIVKKYYLGNFVISLYMGTTVNLLYEWDRFKAARRALKSQCNTYTSKKMSVQFYNDIERFYEHPFVAHPEGLDKHHVVSNMHSIIQAVRQMNKALRWSILNCCATVPEWNNVKLWRTWQSGIDRKLTLEYLFRALLSAAEYEQRVKEIAQSLLDSRVEAVKSAQREVVEKLDHLLSLCSDGAFTDELPGSLAKRLLDAKDAIQNMSPEKPQTCGPILSLALKHLQAMKMEDSFGTRAECLLNDVAKDVQGSISKFMELQTLREDSMVALQHATDFTYGWELIHGFREQLRLLIRVQPSSSVVLRPLFFKLSSAFSPVLRRIEQTKNASFGAVSHFYSAQLISFLTEVVSVIPASIFVLLSEVMRIRSIKEYGLPRHVAKADLVHHSRLEQRQEISKLVNAIILLAEGMLPLRTTVLGVIEVDPKQLLTDGILEELISEIFELLNSSFVYKRRGKPGEFSVNVTELEWKISAYRDTFEYISDYLGISGLYIWHEAFDHVLKRSFVHCLNSELKVQVDSAFDTKPLRKHREALEFVAKFTKHLMEETSPSYTVFMAETNLWLDVNTQEELVNRALFKTLSKCFDSVGLFVFDQYFCFTLSQRIAEFFESYNQAEKDDMAAFTLLKSTSPSAADCLESGAESACLKIANVMSKTNKAALQLQERITSIGHLQLIRLCFNRELARISQLVANGFQETIETLNSAHLSQLGAKAAGNGELSDEEKEVALRLAAFMDRMGLTDPFKKVYGSFVEPDGLGKFLFYCVLAVLPRFSAYQIGLLKKQSDNMDGIPFLVGIMTLLNQFTDQCGKSFWDEAKTCVELCCLVEAKDQPFDIDKFMNFMSHAQLLSDFPAAEKFWNSVPQTLLA</sequence>
<dbReference type="AlphaFoldDB" id="A0A085MCU0"/>
<dbReference type="PANTHER" id="PTHR15691:SF6">
    <property type="entry name" value="WASH COMPLEX SUBUNIT 5"/>
    <property type="match status" value="1"/>
</dbReference>
<dbReference type="GO" id="GO:0051125">
    <property type="term" value="P:regulation of actin nucleation"/>
    <property type="evidence" value="ECO:0007669"/>
    <property type="project" value="TreeGrafter"/>
</dbReference>
<dbReference type="GO" id="GO:0140285">
    <property type="term" value="P:endosome fission"/>
    <property type="evidence" value="ECO:0007669"/>
    <property type="project" value="TreeGrafter"/>
</dbReference>
<dbReference type="PANTHER" id="PTHR15691">
    <property type="entry name" value="WASH COMPLEX SUBUNIT 5"/>
    <property type="match status" value="1"/>
</dbReference>
<dbReference type="GO" id="GO:0030041">
    <property type="term" value="P:actin filament polymerization"/>
    <property type="evidence" value="ECO:0007669"/>
    <property type="project" value="TreeGrafter"/>
</dbReference>
<proteinExistence type="inferred from homology"/>